<keyword evidence="2" id="KW-0479">Metal-binding</keyword>
<dbReference type="InterPro" id="IPR013088">
    <property type="entry name" value="Znf_NHR/GATA"/>
</dbReference>
<keyword evidence="5" id="KW-0805">Transcription regulation</keyword>
<dbReference type="Gene3D" id="1.10.565.10">
    <property type="entry name" value="Retinoid X Receptor"/>
    <property type="match status" value="1"/>
</dbReference>
<dbReference type="EMBL" id="SJOL01005821">
    <property type="protein sequence ID" value="TGZ69771.1"/>
    <property type="molecule type" value="Genomic_DNA"/>
</dbReference>
<dbReference type="SMART" id="SM00399">
    <property type="entry name" value="ZnF_C4"/>
    <property type="match status" value="1"/>
</dbReference>
<dbReference type="GO" id="GO:0003700">
    <property type="term" value="F:DNA-binding transcription factor activity"/>
    <property type="evidence" value="ECO:0007669"/>
    <property type="project" value="InterPro"/>
</dbReference>
<name>A0A4S2M0N7_OPIFE</name>
<evidence type="ECO:0000256" key="9">
    <source>
        <dbReference type="ARBA" id="ARBA00023242"/>
    </source>
</evidence>
<feature type="domain" description="Nuclear receptor" evidence="11">
    <location>
        <begin position="118"/>
        <end position="204"/>
    </location>
</feature>
<keyword evidence="4" id="KW-0862">Zinc</keyword>
<dbReference type="Gene3D" id="3.30.50.10">
    <property type="entry name" value="Erythroid Transcription Factor GATA-1, subunit A"/>
    <property type="match status" value="1"/>
</dbReference>
<accession>A0A4S2M0N7</accession>
<sequence>MEIVETHPENLSDNILAIKRRSFPNNSDVPSTGATYDLESRLAGNTSNFKVDRLCATEQRRTSVVSAGGSSITDQLGTMGPNPTAEAQLEGRYPNPKCMDTVAKRTAGYPSSTRILLDIPCRVCKDHSSGKHYGIYACDGCAGFFKRSIRRNRQYACKNRTANGTKLSTAVGGCRVDKSHRNQCRACRLKKCLEVGMNRDAVQHERGPRNSTLRHQVALYFHERARAGHVNTNPNSSFRERNTSSANPTSTPVSPSLLHKRSPLTGSATEQAERTCRSFASSERSLPFPLGYHKLSASPPSATHLISRIIQPLEQDVFNAEANGVSHLANPNASCCGVSPISPAFTWATTGSATHVRESSTEAEHSTPTNWMKTGDSFHNNAQTNRSLAFSYGGTVEAKDSPLNTINRSSSFPLLDNESSAIPSETDQSERFHSNFLPPPAGASQANLYPWLYGTNLPSYLYLQSFLNQYLERTLSQNPLLRKSPAFAHPIMAPFIPNSNLFPGLPAMNPVQAGRHMPSVALATMARAMAENRLTKNDEPGSNGISPDSSTGCFTFGLNDVSTLVEPLPPIPSFASEQLFRTITWIGTLQSERYMLDPNIPQLTCNQLAALATRQWELLFTISLLQSIYGRASSTGLQPVTCHQLLSRIQKLWTHLITSANQGEKPSPAEQTSLSPRDHLLQPLLSQLVMLNPSDTELHWLKMQALFGGSTGPDANQGSLDEVPSSILERIQVHITSSCDRLIGVDKNRRDQLLLFLSMLRLILQAIRYQDPLWLRDYFHSTLTIPPNQLEPLIYTMSLAACEATLRPSTL</sequence>
<proteinExistence type="predicted"/>
<keyword evidence="3" id="KW-0863">Zinc-finger</keyword>
<evidence type="ECO:0000256" key="3">
    <source>
        <dbReference type="ARBA" id="ARBA00022771"/>
    </source>
</evidence>
<protein>
    <recommendedName>
        <fullName evidence="11">Nuclear receptor domain-containing protein</fullName>
    </recommendedName>
</protein>
<dbReference type="PANTHER" id="PTHR24083">
    <property type="entry name" value="NUCLEAR HORMONE RECEPTOR"/>
    <property type="match status" value="1"/>
</dbReference>
<organism evidence="12 13">
    <name type="scientific">Opisthorchis felineus</name>
    <dbReference type="NCBI Taxonomy" id="147828"/>
    <lineage>
        <taxon>Eukaryota</taxon>
        <taxon>Metazoa</taxon>
        <taxon>Spiralia</taxon>
        <taxon>Lophotrochozoa</taxon>
        <taxon>Platyhelminthes</taxon>
        <taxon>Trematoda</taxon>
        <taxon>Digenea</taxon>
        <taxon>Opisthorchiida</taxon>
        <taxon>Opisthorchiata</taxon>
        <taxon>Opisthorchiidae</taxon>
        <taxon>Opisthorchis</taxon>
    </lineage>
</organism>
<dbReference type="GO" id="GO:0005634">
    <property type="term" value="C:nucleus"/>
    <property type="evidence" value="ECO:0007669"/>
    <property type="project" value="UniProtKB-SubCell"/>
</dbReference>
<gene>
    <name evidence="12" type="ORF">CRM22_003551</name>
</gene>
<evidence type="ECO:0000313" key="13">
    <source>
        <dbReference type="Proteomes" id="UP000308267"/>
    </source>
</evidence>
<evidence type="ECO:0000256" key="6">
    <source>
        <dbReference type="ARBA" id="ARBA00023125"/>
    </source>
</evidence>
<evidence type="ECO:0000256" key="5">
    <source>
        <dbReference type="ARBA" id="ARBA00023015"/>
    </source>
</evidence>
<comment type="subcellular location">
    <subcellularLocation>
        <location evidence="1">Nucleus</location>
    </subcellularLocation>
</comment>
<dbReference type="GO" id="GO:0006357">
    <property type="term" value="P:regulation of transcription by RNA polymerase II"/>
    <property type="evidence" value="ECO:0007669"/>
    <property type="project" value="UniProtKB-ARBA"/>
</dbReference>
<dbReference type="STRING" id="147828.A0A4S2M0N7"/>
<comment type="caution">
    <text evidence="12">The sequence shown here is derived from an EMBL/GenBank/DDBJ whole genome shotgun (WGS) entry which is preliminary data.</text>
</comment>
<evidence type="ECO:0000256" key="7">
    <source>
        <dbReference type="ARBA" id="ARBA00023163"/>
    </source>
</evidence>
<feature type="region of interest" description="Disordered" evidence="10">
    <location>
        <begin position="225"/>
        <end position="273"/>
    </location>
</feature>
<dbReference type="GO" id="GO:0032502">
    <property type="term" value="P:developmental process"/>
    <property type="evidence" value="ECO:0007669"/>
    <property type="project" value="UniProtKB-ARBA"/>
</dbReference>
<evidence type="ECO:0000313" key="12">
    <source>
        <dbReference type="EMBL" id="TGZ69771.1"/>
    </source>
</evidence>
<evidence type="ECO:0000256" key="8">
    <source>
        <dbReference type="ARBA" id="ARBA00023170"/>
    </source>
</evidence>
<dbReference type="FunFam" id="3.30.50.10:FF:000019">
    <property type="entry name" value="Nuclear receptor subfamily 2 group E member"/>
    <property type="match status" value="1"/>
</dbReference>
<keyword evidence="6" id="KW-0238">DNA-binding</keyword>
<dbReference type="Proteomes" id="UP000308267">
    <property type="component" value="Unassembled WGS sequence"/>
</dbReference>
<reference evidence="12 13" key="1">
    <citation type="journal article" date="2019" name="BMC Genomics">
        <title>New insights from Opisthorchis felineus genome: update on genomics of the epidemiologically important liver flukes.</title>
        <authorList>
            <person name="Ershov N.I."/>
            <person name="Mordvinov V.A."/>
            <person name="Prokhortchouk E.B."/>
            <person name="Pakharukova M.Y."/>
            <person name="Gunbin K.V."/>
            <person name="Ustyantsev K."/>
            <person name="Genaev M.A."/>
            <person name="Blinov A.G."/>
            <person name="Mazur A."/>
            <person name="Boulygina E."/>
            <person name="Tsygankova S."/>
            <person name="Khrameeva E."/>
            <person name="Chekanov N."/>
            <person name="Fan G."/>
            <person name="Xiao A."/>
            <person name="Zhang H."/>
            <person name="Xu X."/>
            <person name="Yang H."/>
            <person name="Solovyev V."/>
            <person name="Lee S.M."/>
            <person name="Liu X."/>
            <person name="Afonnikov D.A."/>
            <person name="Skryabin K.G."/>
        </authorList>
    </citation>
    <scope>NUCLEOTIDE SEQUENCE [LARGE SCALE GENOMIC DNA]</scope>
    <source>
        <strain evidence="12">AK-0245</strain>
        <tissue evidence="12">Whole organism</tissue>
    </source>
</reference>
<keyword evidence="13" id="KW-1185">Reference proteome</keyword>
<dbReference type="Pfam" id="PF00105">
    <property type="entry name" value="zf-C4"/>
    <property type="match status" value="1"/>
</dbReference>
<dbReference type="SUPFAM" id="SSF57716">
    <property type="entry name" value="Glucocorticoid receptor-like (DNA-binding domain)"/>
    <property type="match status" value="1"/>
</dbReference>
<dbReference type="PROSITE" id="PS00031">
    <property type="entry name" value="NUCLEAR_REC_DBD_1"/>
    <property type="match status" value="1"/>
</dbReference>
<evidence type="ECO:0000256" key="2">
    <source>
        <dbReference type="ARBA" id="ARBA00022723"/>
    </source>
</evidence>
<evidence type="ECO:0000256" key="10">
    <source>
        <dbReference type="SAM" id="MobiDB-lite"/>
    </source>
</evidence>
<dbReference type="InterPro" id="IPR035500">
    <property type="entry name" value="NHR-like_dom_sf"/>
</dbReference>
<dbReference type="PROSITE" id="PS51030">
    <property type="entry name" value="NUCLEAR_REC_DBD_2"/>
    <property type="match status" value="1"/>
</dbReference>
<feature type="compositionally biased region" description="Polar residues" evidence="10">
    <location>
        <begin position="230"/>
        <end position="254"/>
    </location>
</feature>
<dbReference type="PRINTS" id="PR00047">
    <property type="entry name" value="STROIDFINGER"/>
</dbReference>
<dbReference type="InterPro" id="IPR050274">
    <property type="entry name" value="Nuclear_hormone_rcpt_NR2"/>
</dbReference>
<evidence type="ECO:0000256" key="1">
    <source>
        <dbReference type="ARBA" id="ARBA00004123"/>
    </source>
</evidence>
<evidence type="ECO:0000256" key="4">
    <source>
        <dbReference type="ARBA" id="ARBA00022833"/>
    </source>
</evidence>
<dbReference type="OrthoDB" id="5771769at2759"/>
<dbReference type="InterPro" id="IPR001628">
    <property type="entry name" value="Znf_hrmn_rcpt"/>
</dbReference>
<dbReference type="GO" id="GO:0043565">
    <property type="term" value="F:sequence-specific DNA binding"/>
    <property type="evidence" value="ECO:0007669"/>
    <property type="project" value="InterPro"/>
</dbReference>
<dbReference type="AlphaFoldDB" id="A0A4S2M0N7"/>
<keyword evidence="7" id="KW-0804">Transcription</keyword>
<keyword evidence="9" id="KW-0539">Nucleus</keyword>
<dbReference type="GO" id="GO:0008270">
    <property type="term" value="F:zinc ion binding"/>
    <property type="evidence" value="ECO:0007669"/>
    <property type="project" value="UniProtKB-KW"/>
</dbReference>
<evidence type="ECO:0000259" key="11">
    <source>
        <dbReference type="PROSITE" id="PS51030"/>
    </source>
</evidence>
<keyword evidence="8" id="KW-0675">Receptor</keyword>
<dbReference type="CDD" id="cd07163">
    <property type="entry name" value="NR_DBD_TLX"/>
    <property type="match status" value="1"/>
</dbReference>